<protein>
    <recommendedName>
        <fullName evidence="7">THAP-type domain-containing protein</fullName>
    </recommendedName>
</protein>
<evidence type="ECO:0000256" key="1">
    <source>
        <dbReference type="ARBA" id="ARBA00001968"/>
    </source>
</evidence>
<dbReference type="Proteomes" id="UP000663868">
    <property type="component" value="Unassembled WGS sequence"/>
</dbReference>
<comment type="cofactor">
    <cofactor evidence="1">
        <name>a divalent metal cation</name>
        <dbReference type="ChEBI" id="CHEBI:60240"/>
    </cofactor>
</comment>
<gene>
    <name evidence="8" type="ORF">KXQ929_LOCUS36388</name>
</gene>
<dbReference type="PANTHER" id="PTHR23080">
    <property type="entry name" value="THAP DOMAIN PROTEIN"/>
    <property type="match status" value="1"/>
</dbReference>
<keyword evidence="2" id="KW-0479">Metal-binding</keyword>
<dbReference type="Pfam" id="PF05485">
    <property type="entry name" value="THAP"/>
    <property type="match status" value="1"/>
</dbReference>
<name>A0A819X4H4_9BILA</name>
<dbReference type="InterPro" id="IPR038441">
    <property type="entry name" value="THAP_Znf_sf"/>
</dbReference>
<evidence type="ECO:0000256" key="2">
    <source>
        <dbReference type="ARBA" id="ARBA00022723"/>
    </source>
</evidence>
<reference evidence="8" key="1">
    <citation type="submission" date="2021-02" db="EMBL/GenBank/DDBJ databases">
        <authorList>
            <person name="Nowell W R."/>
        </authorList>
    </citation>
    <scope>NUCLEOTIDE SEQUENCE</scope>
</reference>
<proteinExistence type="predicted"/>
<dbReference type="SMART" id="SM00692">
    <property type="entry name" value="DM3"/>
    <property type="match status" value="1"/>
</dbReference>
<evidence type="ECO:0000256" key="5">
    <source>
        <dbReference type="ARBA" id="ARBA00023125"/>
    </source>
</evidence>
<organism evidence="8 9">
    <name type="scientific">Adineta steineri</name>
    <dbReference type="NCBI Taxonomy" id="433720"/>
    <lineage>
        <taxon>Eukaryota</taxon>
        <taxon>Metazoa</taxon>
        <taxon>Spiralia</taxon>
        <taxon>Gnathifera</taxon>
        <taxon>Rotifera</taxon>
        <taxon>Eurotatoria</taxon>
        <taxon>Bdelloidea</taxon>
        <taxon>Adinetida</taxon>
        <taxon>Adinetidae</taxon>
        <taxon>Adineta</taxon>
    </lineage>
</organism>
<dbReference type="PANTHER" id="PTHR23080:SF133">
    <property type="entry name" value="SI:CH211-262I1.5-RELATED"/>
    <property type="match status" value="1"/>
</dbReference>
<dbReference type="SMART" id="SM00980">
    <property type="entry name" value="THAP"/>
    <property type="match status" value="1"/>
</dbReference>
<keyword evidence="5 6" id="KW-0238">DNA-binding</keyword>
<evidence type="ECO:0000313" key="8">
    <source>
        <dbReference type="EMBL" id="CAF4135139.1"/>
    </source>
</evidence>
<evidence type="ECO:0000256" key="3">
    <source>
        <dbReference type="ARBA" id="ARBA00022771"/>
    </source>
</evidence>
<dbReference type="GO" id="GO:0008270">
    <property type="term" value="F:zinc ion binding"/>
    <property type="evidence" value="ECO:0007669"/>
    <property type="project" value="UniProtKB-KW"/>
</dbReference>
<dbReference type="InterPro" id="IPR006612">
    <property type="entry name" value="THAP_Znf"/>
</dbReference>
<dbReference type="AlphaFoldDB" id="A0A819X4H4"/>
<keyword evidence="3 6" id="KW-0863">Zinc-finger</keyword>
<dbReference type="InterPro" id="IPR027806">
    <property type="entry name" value="HARBI1_dom"/>
</dbReference>
<evidence type="ECO:0000313" key="9">
    <source>
        <dbReference type="Proteomes" id="UP000663868"/>
    </source>
</evidence>
<dbReference type="GO" id="GO:0003677">
    <property type="term" value="F:DNA binding"/>
    <property type="evidence" value="ECO:0007669"/>
    <property type="project" value="UniProtKB-UniRule"/>
</dbReference>
<dbReference type="SUPFAM" id="SSF57716">
    <property type="entry name" value="Glucocorticoid receptor-like (DNA-binding domain)"/>
    <property type="match status" value="1"/>
</dbReference>
<accession>A0A819X4H4</accession>
<sequence length="358" mass="41789">MVRSCIACSNKEGSSQNVSFHRLPKNTNLRETWLKRLNRHDLKKYSNIVVCSSHFLPSSFIMKSKKKINDTGRTRLKSSAVPVEVLSLTINDTRTMQSSSTSTQTDLDMITLTAMFTKLSLLEQKVFNTVLCIERFENDDYYVNYYTGFKSYRIFEMVFELLDSYFDEHFTMYSTRVECGLQYNKLTDTYKLSKMNQFFLFMVRLRRGTDIQELAFYLLGLIGISPNGVISYVSSLYGGATTDRALLNMEGPGSLIELLENGDQIMSDRGFSLERKFSHLTLIHPPFLERQPQLSFNKIVETRIIARHRIHVERFMGRIKNYRLLNNIIPLKSVYLLEYWFYICAFLTIFDEPLVKVY</sequence>
<keyword evidence="4" id="KW-0862">Zinc</keyword>
<dbReference type="PROSITE" id="PS50950">
    <property type="entry name" value="ZF_THAP"/>
    <property type="match status" value="1"/>
</dbReference>
<evidence type="ECO:0000256" key="4">
    <source>
        <dbReference type="ARBA" id="ARBA00022833"/>
    </source>
</evidence>
<dbReference type="EMBL" id="CAJOBB010005633">
    <property type="protein sequence ID" value="CAF4135139.1"/>
    <property type="molecule type" value="Genomic_DNA"/>
</dbReference>
<feature type="domain" description="THAP-type" evidence="7">
    <location>
        <begin position="1"/>
        <end position="85"/>
    </location>
</feature>
<dbReference type="Gene3D" id="6.20.210.20">
    <property type="entry name" value="THAP domain"/>
    <property type="match status" value="1"/>
</dbReference>
<evidence type="ECO:0000256" key="6">
    <source>
        <dbReference type="PROSITE-ProRule" id="PRU00309"/>
    </source>
</evidence>
<comment type="caution">
    <text evidence="8">The sequence shown here is derived from an EMBL/GenBank/DDBJ whole genome shotgun (WGS) entry which is preliminary data.</text>
</comment>
<evidence type="ECO:0000259" key="7">
    <source>
        <dbReference type="PROSITE" id="PS50950"/>
    </source>
</evidence>
<dbReference type="Pfam" id="PF13359">
    <property type="entry name" value="DDE_Tnp_4"/>
    <property type="match status" value="1"/>
</dbReference>